<protein>
    <submittedName>
        <fullName evidence="3">Phosphatase PAP2 family protein</fullName>
    </submittedName>
</protein>
<dbReference type="RefSeq" id="WP_379011989.1">
    <property type="nucleotide sequence ID" value="NZ_JBHSDC010000002.1"/>
</dbReference>
<organism evidence="3 4">
    <name type="scientific">Parasediminibacterium paludis</name>
    <dbReference type="NCBI Taxonomy" id="908966"/>
    <lineage>
        <taxon>Bacteria</taxon>
        <taxon>Pseudomonadati</taxon>
        <taxon>Bacteroidota</taxon>
        <taxon>Chitinophagia</taxon>
        <taxon>Chitinophagales</taxon>
        <taxon>Chitinophagaceae</taxon>
        <taxon>Parasediminibacterium</taxon>
    </lineage>
</organism>
<keyword evidence="1" id="KW-1133">Transmembrane helix</keyword>
<proteinExistence type="predicted"/>
<reference evidence="4" key="1">
    <citation type="journal article" date="2019" name="Int. J. Syst. Evol. Microbiol.">
        <title>The Global Catalogue of Microorganisms (GCM) 10K type strain sequencing project: providing services to taxonomists for standard genome sequencing and annotation.</title>
        <authorList>
            <consortium name="The Broad Institute Genomics Platform"/>
            <consortium name="The Broad Institute Genome Sequencing Center for Infectious Disease"/>
            <person name="Wu L."/>
            <person name="Ma J."/>
        </authorList>
    </citation>
    <scope>NUCLEOTIDE SEQUENCE [LARGE SCALE GENOMIC DNA]</scope>
    <source>
        <strain evidence="4">CECT 8010</strain>
    </source>
</reference>
<evidence type="ECO:0000256" key="1">
    <source>
        <dbReference type="SAM" id="Phobius"/>
    </source>
</evidence>
<dbReference type="Proteomes" id="UP001595906">
    <property type="component" value="Unassembled WGS sequence"/>
</dbReference>
<dbReference type="Pfam" id="PF01569">
    <property type="entry name" value="PAP2"/>
    <property type="match status" value="1"/>
</dbReference>
<evidence type="ECO:0000313" key="3">
    <source>
        <dbReference type="EMBL" id="MFC4230666.1"/>
    </source>
</evidence>
<accession>A0ABV8PVG7</accession>
<dbReference type="SMART" id="SM00014">
    <property type="entry name" value="acidPPc"/>
    <property type="match status" value="1"/>
</dbReference>
<keyword evidence="1" id="KW-0812">Transmembrane</keyword>
<evidence type="ECO:0000313" key="4">
    <source>
        <dbReference type="Proteomes" id="UP001595906"/>
    </source>
</evidence>
<dbReference type="PANTHER" id="PTHR14969">
    <property type="entry name" value="SPHINGOSINE-1-PHOSPHATE PHOSPHOHYDROLASE"/>
    <property type="match status" value="1"/>
</dbReference>
<dbReference type="EMBL" id="JBHSDC010000002">
    <property type="protein sequence ID" value="MFC4230666.1"/>
    <property type="molecule type" value="Genomic_DNA"/>
</dbReference>
<sequence>MLSINAILLNIIDWIKKWDTYFFLKINTKFTNPFLDFVYPWYRDSITWVPFYVFMLVFMMVNFGKRTWYWLWFAVLTILVSDQTSSTLVKGFFARPRPCRDEVLQFQVRLLLDGCSGGYSFTSSHATNHFAIAMFFSQTLKPFIGKWHQLFFVWAATIAYGQVYVGVHYPLDIICGGLLGCGIGYLVALLFNRNVGGLQLRSQIPSL</sequence>
<feature type="domain" description="Phosphatidic acid phosphatase type 2/haloperoxidase" evidence="2">
    <location>
        <begin position="71"/>
        <end position="188"/>
    </location>
</feature>
<feature type="transmembrane region" description="Helical" evidence="1">
    <location>
        <begin position="147"/>
        <end position="165"/>
    </location>
</feature>
<dbReference type="PANTHER" id="PTHR14969:SF13">
    <property type="entry name" value="AT30094P"/>
    <property type="match status" value="1"/>
</dbReference>
<dbReference type="InterPro" id="IPR036938">
    <property type="entry name" value="PAP2/HPO_sf"/>
</dbReference>
<dbReference type="Gene3D" id="1.20.144.10">
    <property type="entry name" value="Phosphatidic acid phosphatase type 2/haloperoxidase"/>
    <property type="match status" value="1"/>
</dbReference>
<feature type="transmembrane region" description="Helical" evidence="1">
    <location>
        <begin position="171"/>
        <end position="191"/>
    </location>
</feature>
<dbReference type="InterPro" id="IPR000326">
    <property type="entry name" value="PAP2/HPO"/>
</dbReference>
<name>A0ABV8PVG7_9BACT</name>
<dbReference type="SUPFAM" id="SSF48317">
    <property type="entry name" value="Acid phosphatase/Vanadium-dependent haloperoxidase"/>
    <property type="match status" value="1"/>
</dbReference>
<evidence type="ECO:0000259" key="2">
    <source>
        <dbReference type="SMART" id="SM00014"/>
    </source>
</evidence>
<keyword evidence="4" id="KW-1185">Reference proteome</keyword>
<feature type="transmembrane region" description="Helical" evidence="1">
    <location>
        <begin position="45"/>
        <end position="63"/>
    </location>
</feature>
<comment type="caution">
    <text evidence="3">The sequence shown here is derived from an EMBL/GenBank/DDBJ whole genome shotgun (WGS) entry which is preliminary data.</text>
</comment>
<keyword evidence="1" id="KW-0472">Membrane</keyword>
<gene>
    <name evidence="3" type="ORF">ACFOW1_02110</name>
</gene>